<organism evidence="1 2">
    <name type="scientific">Cognatiyoonia koreensis</name>
    <dbReference type="NCBI Taxonomy" id="364200"/>
    <lineage>
        <taxon>Bacteria</taxon>
        <taxon>Pseudomonadati</taxon>
        <taxon>Pseudomonadota</taxon>
        <taxon>Alphaproteobacteria</taxon>
        <taxon>Rhodobacterales</taxon>
        <taxon>Paracoccaceae</taxon>
        <taxon>Cognatiyoonia</taxon>
    </lineage>
</organism>
<proteinExistence type="predicted"/>
<evidence type="ECO:0000313" key="1">
    <source>
        <dbReference type="EMBL" id="SEW40023.1"/>
    </source>
</evidence>
<dbReference type="InterPro" id="IPR010732">
    <property type="entry name" value="T6SS_TssG-like"/>
</dbReference>
<protein>
    <submittedName>
        <fullName evidence="1">Type VI secretion system protein ImpH</fullName>
    </submittedName>
</protein>
<sequence length="331" mass="36961">MSERQPTIGVGFLARMRKLERKAQTKPRIGKNVSLKEEVLRLGQDPFLAFPETDFSHIGTDKDGKPELRNQLIGFFGPHGALPLNTTEEVARWVNAGDQAFVRFTDIFATRFQALFFRAWSDARAITQFDHNDGDRFSRYIGAIIGKGTPAWQKRTKAVDDTKSLAMASLAMGRVKSPMRLQQMLRYDLASDVHVEEHVPTWISFESDSLNRLGLRGSTLGRDCIVGSRVQSVNEKIAIHIRTKSLAEYRTYLPGGSAYLRLRDIVIEYLNQSFEVDVKLSLPANQMAPAVIGKSAELGWMASLTPNDAANDPELAKKYLPAASYQLTDAA</sequence>
<dbReference type="Proteomes" id="UP000199167">
    <property type="component" value="Unassembled WGS sequence"/>
</dbReference>
<dbReference type="RefSeq" id="WP_089995631.1">
    <property type="nucleotide sequence ID" value="NZ_FOIZ01000002.1"/>
</dbReference>
<name>A0A1I0RGI9_9RHOB</name>
<dbReference type="PANTHER" id="PTHR35564:SF4">
    <property type="entry name" value="CYTOPLASMIC PROTEIN"/>
    <property type="match status" value="1"/>
</dbReference>
<dbReference type="Pfam" id="PF06996">
    <property type="entry name" value="T6SS_TssG"/>
    <property type="match status" value="1"/>
</dbReference>
<accession>A0A1I0RGI9</accession>
<evidence type="ECO:0000313" key="2">
    <source>
        <dbReference type="Proteomes" id="UP000199167"/>
    </source>
</evidence>
<reference evidence="1 2" key="1">
    <citation type="submission" date="2016-10" db="EMBL/GenBank/DDBJ databases">
        <authorList>
            <person name="de Groot N.N."/>
        </authorList>
    </citation>
    <scope>NUCLEOTIDE SEQUENCE [LARGE SCALE GENOMIC DNA]</scope>
    <source>
        <strain evidence="1 2">DSM 17925</strain>
    </source>
</reference>
<gene>
    <name evidence="1" type="ORF">SAMN04488515_2657</name>
</gene>
<dbReference type="AlphaFoldDB" id="A0A1I0RGI9"/>
<dbReference type="EMBL" id="FOIZ01000002">
    <property type="protein sequence ID" value="SEW40023.1"/>
    <property type="molecule type" value="Genomic_DNA"/>
</dbReference>
<dbReference type="PANTHER" id="PTHR35564">
    <property type="match status" value="1"/>
</dbReference>
<dbReference type="NCBIfam" id="TIGR03347">
    <property type="entry name" value="VI_chp_1"/>
    <property type="match status" value="1"/>
</dbReference>
<keyword evidence="2" id="KW-1185">Reference proteome</keyword>
<dbReference type="OrthoDB" id="1523296at2"/>
<dbReference type="STRING" id="364200.SAMN04488515_2657"/>